<organism evidence="1 2">
    <name type="scientific">Tsukamurella paurometabola (strain ATCC 8368 / DSM 20162 / CCUG 35730 / CIP 100753 / JCM 10117 / KCTC 9821 / NBRC 16120 / NCIMB 702349 / NCTC 13040)</name>
    <name type="common">Corynebacterium paurometabolum</name>
    <dbReference type="NCBI Taxonomy" id="521096"/>
    <lineage>
        <taxon>Bacteria</taxon>
        <taxon>Bacillati</taxon>
        <taxon>Actinomycetota</taxon>
        <taxon>Actinomycetes</taxon>
        <taxon>Mycobacteriales</taxon>
        <taxon>Tsukamurellaceae</taxon>
        <taxon>Tsukamurella</taxon>
    </lineage>
</organism>
<dbReference type="EMBL" id="CP001966">
    <property type="protein sequence ID" value="ADG78246.1"/>
    <property type="molecule type" value="Genomic_DNA"/>
</dbReference>
<dbReference type="HOGENOM" id="CLU_2412325_0_0_11"/>
<dbReference type="STRING" id="521096.Tpau_1625"/>
<reference evidence="1 2" key="2">
    <citation type="journal article" date="2011" name="Stand. Genomic Sci.">
        <title>Complete genome sequence of Tsukamurella paurometabola type strain (no. 33).</title>
        <authorList>
            <person name="Munk A.C."/>
            <person name="Lapidus A."/>
            <person name="Lucas S."/>
            <person name="Nolan M."/>
            <person name="Tice H."/>
            <person name="Cheng J.F."/>
            <person name="Del Rio T.G."/>
            <person name="Goodwin L."/>
            <person name="Pitluck S."/>
            <person name="Liolios K."/>
            <person name="Huntemann M."/>
            <person name="Ivanova N."/>
            <person name="Mavromatis K."/>
            <person name="Mikhailova N."/>
            <person name="Pati A."/>
            <person name="Chen A."/>
            <person name="Palaniappan K."/>
            <person name="Tapia R."/>
            <person name="Han C."/>
            <person name="Land M."/>
            <person name="Hauser L."/>
            <person name="Chang Y.J."/>
            <person name="Jeffries C.D."/>
            <person name="Brettin T."/>
            <person name="Yasawong M."/>
            <person name="Brambilla E.M."/>
            <person name="Rohde M."/>
            <person name="Sikorski J."/>
            <person name="Goker M."/>
            <person name="Detter J.C."/>
            <person name="Woyke T."/>
            <person name="Bristow J."/>
            <person name="Eisen J.A."/>
            <person name="Markowitz V."/>
            <person name="Hugenholtz P."/>
            <person name="Kyrpides N.C."/>
            <person name="Klenk H.P."/>
        </authorList>
    </citation>
    <scope>NUCLEOTIDE SEQUENCE [LARGE SCALE GENOMIC DNA]</scope>
    <source>
        <strain evidence="2">ATCC 8368 / DSM 20162 / CCUG 35730 / CIP 100753 / JCM 10117 / KCTC 9821 / NBRC 16120 / NCIMB 702349 / NCTC 13040</strain>
    </source>
</reference>
<dbReference type="Proteomes" id="UP000001213">
    <property type="component" value="Chromosome"/>
</dbReference>
<gene>
    <name evidence="1" type="ordered locus">Tpau_1625</name>
</gene>
<evidence type="ECO:0000313" key="1">
    <source>
        <dbReference type="EMBL" id="ADG78246.1"/>
    </source>
</evidence>
<evidence type="ECO:0000313" key="2">
    <source>
        <dbReference type="Proteomes" id="UP000001213"/>
    </source>
</evidence>
<dbReference type="KEGG" id="tpr:Tpau_1625"/>
<proteinExistence type="predicted"/>
<accession>D5UYD9</accession>
<name>D5UYD9_TSUPD</name>
<reference evidence="2" key="1">
    <citation type="submission" date="2010-03" db="EMBL/GenBank/DDBJ databases">
        <title>The complete chromosome of Tsukamurella paurometabola DSM 20162.</title>
        <authorList>
            <consortium name="US DOE Joint Genome Institute (JGI-PGF)"/>
            <person name="Lucas S."/>
            <person name="Copeland A."/>
            <person name="Lapidus A."/>
            <person name="Glavina del Rio T."/>
            <person name="Dalin E."/>
            <person name="Tice H."/>
            <person name="Bruce D."/>
            <person name="Goodwin L."/>
            <person name="Pitluck S."/>
            <person name="Kyrpides N."/>
            <person name="Mavromatis K."/>
            <person name="Ivanova N."/>
            <person name="Mikhailova N."/>
            <person name="Munk A.C."/>
            <person name="Brettin T."/>
            <person name="Detter J.C."/>
            <person name="Tapia R."/>
            <person name="Han C."/>
            <person name="Larimer F."/>
            <person name="Land M."/>
            <person name="Hauser L."/>
            <person name="Markowitz V."/>
            <person name="Cheng J.-F."/>
            <person name="Hugenholtz P."/>
            <person name="Woyke T."/>
            <person name="Wu D."/>
            <person name="Jando M."/>
            <person name="Brambilla E."/>
            <person name="Klenk H.-P."/>
            <person name="Eisen J.A."/>
        </authorList>
    </citation>
    <scope>NUCLEOTIDE SEQUENCE [LARGE SCALE GENOMIC DNA]</scope>
    <source>
        <strain evidence="2">ATCC 8368 / DSM 20162 / CCUG 35730 / CIP 100753 / JCM 10117 / KCTC 9821 / NBRC 16120 / NCIMB 702349 / NCTC 13040</strain>
    </source>
</reference>
<dbReference type="AlphaFoldDB" id="D5UYD9"/>
<keyword evidence="2" id="KW-1185">Reference proteome</keyword>
<protein>
    <submittedName>
        <fullName evidence="1">Uncharacterized protein</fullName>
    </submittedName>
</protein>
<sequence>MSFELDPAAWERAARAVDNLADGLPAPVHLPLPEDRYVRALGTVPTDSDAAAVRAHRAAVAELRDLAARIRAGSRAAVDADVAGADRIAAAG</sequence>
<dbReference type="RefSeq" id="WP_013126277.1">
    <property type="nucleotide sequence ID" value="NC_014158.1"/>
</dbReference>